<protein>
    <recommendedName>
        <fullName evidence="1">Knr4/Smi1-like domain-containing protein</fullName>
    </recommendedName>
</protein>
<reference evidence="2 3" key="1">
    <citation type="submission" date="2018-07" db="EMBL/GenBank/DDBJ databases">
        <authorList>
            <person name="Zhang Y."/>
            <person name="Wang L."/>
            <person name="Ma S."/>
        </authorList>
    </citation>
    <scope>NUCLEOTIDE SEQUENCE [LARGE SCALE GENOMIC DNA]</scope>
    <source>
        <strain evidence="2 3">4-2</strain>
    </source>
</reference>
<gene>
    <name evidence="2" type="ORF">C9E81_12630</name>
</gene>
<dbReference type="Pfam" id="PF14568">
    <property type="entry name" value="SUKH_6"/>
    <property type="match status" value="1"/>
</dbReference>
<evidence type="ECO:0000313" key="3">
    <source>
        <dbReference type="Proteomes" id="UP000273516"/>
    </source>
</evidence>
<organism evidence="2 3">
    <name type="scientific">Paracoccus alkanivorans</name>
    <dbReference type="NCBI Taxonomy" id="2116655"/>
    <lineage>
        <taxon>Bacteria</taxon>
        <taxon>Pseudomonadati</taxon>
        <taxon>Pseudomonadota</taxon>
        <taxon>Alphaproteobacteria</taxon>
        <taxon>Rhodobacterales</taxon>
        <taxon>Paracoccaceae</taxon>
        <taxon>Paracoccus</taxon>
    </lineage>
</organism>
<dbReference type="SMART" id="SM00860">
    <property type="entry name" value="SMI1_KNR4"/>
    <property type="match status" value="1"/>
</dbReference>
<evidence type="ECO:0000259" key="1">
    <source>
        <dbReference type="SMART" id="SM00860"/>
    </source>
</evidence>
<keyword evidence="3" id="KW-1185">Reference proteome</keyword>
<dbReference type="SUPFAM" id="SSF160631">
    <property type="entry name" value="SMI1/KNR4-like"/>
    <property type="match status" value="1"/>
</dbReference>
<proteinExistence type="predicted"/>
<accession>A0A3M0MAV7</accession>
<name>A0A3M0MAV7_9RHOB</name>
<dbReference type="OrthoDB" id="5572373at2"/>
<sequence>MMDWMEELQAALRPPVQHEIVSASHDWSATERFLGRSVPQDYKRFVDVYGDGSWHSFILFFLPGDEQERFALPQEAVLQNRVYKEQKANWPDRYRMPLLPDEGSLMPFARTENGDFIGWIVEQGEPDNWKIGVLAHEEGMAEQFDMNFAEFLTRLTKGEIKPDCFPASLDRARAEFHPAIPWNPEDG</sequence>
<dbReference type="Proteomes" id="UP000273516">
    <property type="component" value="Unassembled WGS sequence"/>
</dbReference>
<dbReference type="Gene3D" id="3.40.1580.10">
    <property type="entry name" value="SMI1/KNR4-like"/>
    <property type="match status" value="1"/>
</dbReference>
<dbReference type="EMBL" id="QOKZ01000004">
    <property type="protein sequence ID" value="RMC34928.1"/>
    <property type="molecule type" value="Genomic_DNA"/>
</dbReference>
<dbReference type="InterPro" id="IPR037883">
    <property type="entry name" value="Knr4/Smi1-like_sf"/>
</dbReference>
<comment type="caution">
    <text evidence="2">The sequence shown here is derived from an EMBL/GenBank/DDBJ whole genome shotgun (WGS) entry which is preliminary data.</text>
</comment>
<evidence type="ECO:0000313" key="2">
    <source>
        <dbReference type="EMBL" id="RMC34928.1"/>
    </source>
</evidence>
<dbReference type="InterPro" id="IPR018958">
    <property type="entry name" value="Knr4/Smi1-like_dom"/>
</dbReference>
<dbReference type="RefSeq" id="WP_122112705.1">
    <property type="nucleotide sequence ID" value="NZ_QOKZ01000004.1"/>
</dbReference>
<dbReference type="AlphaFoldDB" id="A0A3M0MAV7"/>
<feature type="domain" description="Knr4/Smi1-like" evidence="1">
    <location>
        <begin position="22"/>
        <end position="154"/>
    </location>
</feature>